<keyword evidence="2" id="KW-1133">Transmembrane helix</keyword>
<keyword evidence="2" id="KW-0472">Membrane</keyword>
<keyword evidence="2" id="KW-0812">Transmembrane</keyword>
<dbReference type="Proteomes" id="UP001303473">
    <property type="component" value="Unassembled WGS sequence"/>
</dbReference>
<feature type="transmembrane region" description="Helical" evidence="2">
    <location>
        <begin position="133"/>
        <end position="155"/>
    </location>
</feature>
<evidence type="ECO:0000313" key="4">
    <source>
        <dbReference type="Proteomes" id="UP001303473"/>
    </source>
</evidence>
<comment type="caution">
    <text evidence="3">The sequence shown here is derived from an EMBL/GenBank/DDBJ whole genome shotgun (WGS) entry which is preliminary data.</text>
</comment>
<name>A0AAN6SAJ8_9PEZI</name>
<evidence type="ECO:0000256" key="1">
    <source>
        <dbReference type="SAM" id="MobiDB-lite"/>
    </source>
</evidence>
<feature type="transmembrane region" description="Helical" evidence="2">
    <location>
        <begin position="78"/>
        <end position="97"/>
    </location>
</feature>
<dbReference type="AlphaFoldDB" id="A0AAN6SAJ8"/>
<sequence>MDDSGRQSRVTLAPSVYNPNASRRDKRLPHVPTSPWPLPPQNQDALQEGTSPPAVQDGPQRRTQYMAMLLSLDKIPRLHNILVSCFTWILLAGFVVIPGSFNSLRRLEATTQGEVVPGSPAVNAILGSVAADVSVTVVGFAFMLVGLAGACWLGWRWRRNYVWLLNKLYMPVLLNALAGVITTLVNVYAQQRGGWNPQAIVAITVEASVLALSALLFGVYNFWLLEKVKGRHYHDQTTMMVPRSGYGDGDRKSFMARVKEVKEKPSLAPGSVV</sequence>
<feature type="region of interest" description="Disordered" evidence="1">
    <location>
        <begin position="1"/>
        <end position="58"/>
    </location>
</feature>
<protein>
    <submittedName>
        <fullName evidence="3">Uncharacterized protein</fullName>
    </submittedName>
</protein>
<reference evidence="4" key="1">
    <citation type="journal article" date="2023" name="Mol. Phylogenet. Evol.">
        <title>Genome-scale phylogeny and comparative genomics of the fungal order Sordariales.</title>
        <authorList>
            <person name="Hensen N."/>
            <person name="Bonometti L."/>
            <person name="Westerberg I."/>
            <person name="Brannstrom I.O."/>
            <person name="Guillou S."/>
            <person name="Cros-Aarteil S."/>
            <person name="Calhoun S."/>
            <person name="Haridas S."/>
            <person name="Kuo A."/>
            <person name="Mondo S."/>
            <person name="Pangilinan J."/>
            <person name="Riley R."/>
            <person name="LaButti K."/>
            <person name="Andreopoulos B."/>
            <person name="Lipzen A."/>
            <person name="Chen C."/>
            <person name="Yan M."/>
            <person name="Daum C."/>
            <person name="Ng V."/>
            <person name="Clum A."/>
            <person name="Steindorff A."/>
            <person name="Ohm R.A."/>
            <person name="Martin F."/>
            <person name="Silar P."/>
            <person name="Natvig D.O."/>
            <person name="Lalanne C."/>
            <person name="Gautier V."/>
            <person name="Ament-Velasquez S.L."/>
            <person name="Kruys A."/>
            <person name="Hutchinson M.I."/>
            <person name="Powell A.J."/>
            <person name="Barry K."/>
            <person name="Miller A.N."/>
            <person name="Grigoriev I.V."/>
            <person name="Debuchy R."/>
            <person name="Gladieux P."/>
            <person name="Hiltunen Thoren M."/>
            <person name="Johannesson H."/>
        </authorList>
    </citation>
    <scope>NUCLEOTIDE SEQUENCE [LARGE SCALE GENOMIC DNA]</scope>
    <source>
        <strain evidence="4">CBS 340.73</strain>
    </source>
</reference>
<evidence type="ECO:0000256" key="2">
    <source>
        <dbReference type="SAM" id="Phobius"/>
    </source>
</evidence>
<feature type="compositionally biased region" description="Polar residues" evidence="1">
    <location>
        <begin position="41"/>
        <end position="50"/>
    </location>
</feature>
<feature type="transmembrane region" description="Helical" evidence="2">
    <location>
        <begin position="200"/>
        <end position="223"/>
    </location>
</feature>
<feature type="transmembrane region" description="Helical" evidence="2">
    <location>
        <begin position="167"/>
        <end position="188"/>
    </location>
</feature>
<accession>A0AAN6SAJ8</accession>
<dbReference type="EMBL" id="MU853753">
    <property type="protein sequence ID" value="KAK3945906.1"/>
    <property type="molecule type" value="Genomic_DNA"/>
</dbReference>
<proteinExistence type="predicted"/>
<organism evidence="3 4">
    <name type="scientific">Diplogelasinospora grovesii</name>
    <dbReference type="NCBI Taxonomy" id="303347"/>
    <lineage>
        <taxon>Eukaryota</taxon>
        <taxon>Fungi</taxon>
        <taxon>Dikarya</taxon>
        <taxon>Ascomycota</taxon>
        <taxon>Pezizomycotina</taxon>
        <taxon>Sordariomycetes</taxon>
        <taxon>Sordariomycetidae</taxon>
        <taxon>Sordariales</taxon>
        <taxon>Diplogelasinosporaceae</taxon>
        <taxon>Diplogelasinospora</taxon>
    </lineage>
</organism>
<evidence type="ECO:0000313" key="3">
    <source>
        <dbReference type="EMBL" id="KAK3945906.1"/>
    </source>
</evidence>
<gene>
    <name evidence="3" type="ORF">QBC46DRAFT_360027</name>
</gene>
<keyword evidence="4" id="KW-1185">Reference proteome</keyword>